<comment type="cofactor">
    <cofactor evidence="5">
        <name>Mg(2+)</name>
        <dbReference type="ChEBI" id="CHEBI:18420"/>
    </cofactor>
</comment>
<name>A0A2T0SSR7_9BACT</name>
<dbReference type="CDD" id="cd18677">
    <property type="entry name" value="PIN_MjVapC2-VapC6_like"/>
    <property type="match status" value="1"/>
</dbReference>
<keyword evidence="2 5" id="KW-0540">Nuclease</keyword>
<evidence type="ECO:0000313" key="8">
    <source>
        <dbReference type="Proteomes" id="UP000238375"/>
    </source>
</evidence>
<evidence type="ECO:0000256" key="2">
    <source>
        <dbReference type="ARBA" id="ARBA00022722"/>
    </source>
</evidence>
<dbReference type="InterPro" id="IPR022907">
    <property type="entry name" value="VapC_family"/>
</dbReference>
<dbReference type="PANTHER" id="PTHR39677">
    <property type="entry name" value="RIBONUCLEASE VAPC6"/>
    <property type="match status" value="1"/>
</dbReference>
<evidence type="ECO:0000256" key="3">
    <source>
        <dbReference type="ARBA" id="ARBA00022723"/>
    </source>
</evidence>
<feature type="binding site" evidence="5">
    <location>
        <position position="8"/>
    </location>
    <ligand>
        <name>Mg(2+)</name>
        <dbReference type="ChEBI" id="CHEBI:18420"/>
    </ligand>
</feature>
<organism evidence="7 8">
    <name type="scientific">Spirosoma oryzae</name>
    <dbReference type="NCBI Taxonomy" id="1469603"/>
    <lineage>
        <taxon>Bacteria</taxon>
        <taxon>Pseudomonadati</taxon>
        <taxon>Bacteroidota</taxon>
        <taxon>Cytophagia</taxon>
        <taxon>Cytophagales</taxon>
        <taxon>Cytophagaceae</taxon>
        <taxon>Spirosoma</taxon>
    </lineage>
</organism>
<dbReference type="InterPro" id="IPR002716">
    <property type="entry name" value="PIN_dom"/>
</dbReference>
<reference evidence="7 8" key="1">
    <citation type="submission" date="2018-03" db="EMBL/GenBank/DDBJ databases">
        <title>Genomic Encyclopedia of Archaeal and Bacterial Type Strains, Phase II (KMG-II): from individual species to whole genera.</title>
        <authorList>
            <person name="Goeker M."/>
        </authorList>
    </citation>
    <scope>NUCLEOTIDE SEQUENCE [LARGE SCALE GENOMIC DNA]</scope>
    <source>
        <strain evidence="7 8">DSM 28354</strain>
    </source>
</reference>
<keyword evidence="8" id="KW-1185">Reference proteome</keyword>
<comment type="similarity">
    <text evidence="5">Belongs to the PINc/VapC protein family.</text>
</comment>
<feature type="binding site" evidence="5">
    <location>
        <position position="109"/>
    </location>
    <ligand>
        <name>Mg(2+)</name>
        <dbReference type="ChEBI" id="CHEBI:18420"/>
    </ligand>
</feature>
<keyword evidence="3 5" id="KW-0479">Metal-binding</keyword>
<protein>
    <recommendedName>
        <fullName evidence="5">Ribonuclease VapC</fullName>
        <shortName evidence="5">RNase VapC</shortName>
        <ecNumber evidence="5">3.1.-.-</ecNumber>
    </recommendedName>
    <alternativeName>
        <fullName evidence="5">Toxin VapC</fullName>
    </alternativeName>
</protein>
<dbReference type="Pfam" id="PF01850">
    <property type="entry name" value="PIN"/>
    <property type="match status" value="1"/>
</dbReference>
<dbReference type="AlphaFoldDB" id="A0A2T0SSR7"/>
<dbReference type="EMBL" id="PVTE01000012">
    <property type="protein sequence ID" value="PRY36462.1"/>
    <property type="molecule type" value="Genomic_DNA"/>
</dbReference>
<keyword evidence="5" id="KW-0800">Toxin</keyword>
<dbReference type="GO" id="GO:0000287">
    <property type="term" value="F:magnesium ion binding"/>
    <property type="evidence" value="ECO:0007669"/>
    <property type="project" value="UniProtKB-UniRule"/>
</dbReference>
<dbReference type="Gene3D" id="3.40.50.1010">
    <property type="entry name" value="5'-nuclease"/>
    <property type="match status" value="1"/>
</dbReference>
<accession>A0A2T0SSR7</accession>
<keyword evidence="1 5" id="KW-1277">Toxin-antitoxin system</keyword>
<dbReference type="GO" id="GO:0004540">
    <property type="term" value="F:RNA nuclease activity"/>
    <property type="evidence" value="ECO:0007669"/>
    <property type="project" value="InterPro"/>
</dbReference>
<dbReference type="SUPFAM" id="SSF88723">
    <property type="entry name" value="PIN domain-like"/>
    <property type="match status" value="1"/>
</dbReference>
<sequence length="150" mass="16692">MTSRIMLDSSILVEYIKQNKTELLDWLAKNDAYELCVNSTVLSECTFHWIALYGGKAPRTIQQAGRIPAVLINRPPAEFLSQFTVLPSDDRIVPLYLDLMQQYNLLPNDALIIATAKLHQIPAVASFDADFVDACAGEGIRLVREVADLA</sequence>
<dbReference type="GO" id="GO:0016787">
    <property type="term" value="F:hydrolase activity"/>
    <property type="evidence" value="ECO:0007669"/>
    <property type="project" value="UniProtKB-KW"/>
</dbReference>
<dbReference type="EC" id="3.1.-.-" evidence="5"/>
<keyword evidence="5" id="KW-0460">Magnesium</keyword>
<comment type="function">
    <text evidence="5">Toxic component of a toxin-antitoxin (TA) system. An RNase.</text>
</comment>
<dbReference type="PANTHER" id="PTHR39677:SF4">
    <property type="entry name" value="RIBONUCLEASE VAPC6"/>
    <property type="match status" value="1"/>
</dbReference>
<evidence type="ECO:0000256" key="4">
    <source>
        <dbReference type="ARBA" id="ARBA00022801"/>
    </source>
</evidence>
<proteinExistence type="inferred from homology"/>
<dbReference type="RefSeq" id="WP_245882339.1">
    <property type="nucleotide sequence ID" value="NZ_PVTE01000012.1"/>
</dbReference>
<evidence type="ECO:0000313" key="7">
    <source>
        <dbReference type="EMBL" id="PRY36462.1"/>
    </source>
</evidence>
<evidence type="ECO:0000256" key="5">
    <source>
        <dbReference type="HAMAP-Rule" id="MF_00265"/>
    </source>
</evidence>
<dbReference type="Proteomes" id="UP000238375">
    <property type="component" value="Unassembled WGS sequence"/>
</dbReference>
<gene>
    <name evidence="5" type="primary">vapC</name>
    <name evidence="7" type="ORF">CLV58_11252</name>
</gene>
<comment type="caution">
    <text evidence="7">The sequence shown here is derived from an EMBL/GenBank/DDBJ whole genome shotgun (WGS) entry which is preliminary data.</text>
</comment>
<dbReference type="InterPro" id="IPR029060">
    <property type="entry name" value="PIN-like_dom_sf"/>
</dbReference>
<dbReference type="HAMAP" id="MF_00265">
    <property type="entry name" value="VapC_Nob1"/>
    <property type="match status" value="1"/>
</dbReference>
<keyword evidence="4 5" id="KW-0378">Hydrolase</keyword>
<evidence type="ECO:0000259" key="6">
    <source>
        <dbReference type="SMART" id="SM00670"/>
    </source>
</evidence>
<dbReference type="SMART" id="SM00670">
    <property type="entry name" value="PINc"/>
    <property type="match status" value="1"/>
</dbReference>
<feature type="domain" description="PIN" evidence="6">
    <location>
        <begin position="3"/>
        <end position="133"/>
    </location>
</feature>
<evidence type="ECO:0000256" key="1">
    <source>
        <dbReference type="ARBA" id="ARBA00022649"/>
    </source>
</evidence>
<dbReference type="GO" id="GO:0090729">
    <property type="term" value="F:toxin activity"/>
    <property type="evidence" value="ECO:0007669"/>
    <property type="project" value="UniProtKB-KW"/>
</dbReference>